<keyword evidence="2" id="KW-0472">Membrane</keyword>
<evidence type="ECO:0000313" key="4">
    <source>
        <dbReference type="EMBL" id="TGG92246.1"/>
    </source>
</evidence>
<dbReference type="Pfam" id="PF13413">
    <property type="entry name" value="HTH_25"/>
    <property type="match status" value="1"/>
</dbReference>
<dbReference type="SUPFAM" id="SSF47413">
    <property type="entry name" value="lambda repressor-like DNA-binding domains"/>
    <property type="match status" value="1"/>
</dbReference>
<comment type="caution">
    <text evidence="4">The sequence shown here is derived from an EMBL/GenBank/DDBJ whole genome shotgun (WGS) entry which is preliminary data.</text>
</comment>
<feature type="domain" description="HTH cro/C1-type" evidence="3">
    <location>
        <begin position="45"/>
        <end position="105"/>
    </location>
</feature>
<dbReference type="Proteomes" id="UP000317990">
    <property type="component" value="Unassembled WGS sequence"/>
</dbReference>
<gene>
    <name evidence="4" type="ORF">ERJ67_06225</name>
</gene>
<name>A0A524RND0_9CHRO</name>
<dbReference type="PANTHER" id="PTHR34475">
    <property type="match status" value="1"/>
</dbReference>
<dbReference type="CDD" id="cd00093">
    <property type="entry name" value="HTH_XRE"/>
    <property type="match status" value="1"/>
</dbReference>
<feature type="region of interest" description="Disordered" evidence="1">
    <location>
        <begin position="188"/>
        <end position="233"/>
    </location>
</feature>
<evidence type="ECO:0000256" key="2">
    <source>
        <dbReference type="SAM" id="Phobius"/>
    </source>
</evidence>
<organism evidence="4 5">
    <name type="scientific">Aphanocapsa feldmannii 277cV</name>
    <dbReference type="NCBI Taxonomy" id="2507553"/>
    <lineage>
        <taxon>Bacteria</taxon>
        <taxon>Bacillati</taxon>
        <taxon>Cyanobacteriota</taxon>
        <taxon>Cyanophyceae</taxon>
        <taxon>Oscillatoriophycideae</taxon>
        <taxon>Chroococcales</taxon>
        <taxon>Microcystaceae</taxon>
        <taxon>Aphanocapsa</taxon>
    </lineage>
</organism>
<proteinExistence type="predicted"/>
<keyword evidence="2" id="KW-0812">Transmembrane</keyword>
<reference evidence="4 5" key="1">
    <citation type="journal article" date="2019" name="mSystems">
        <title>Life at home and on the roam: Genomic adaptions reflect the dual lifestyle of an intracellular, facultative symbiont.</title>
        <authorList>
            <person name="Burgsdorf I."/>
        </authorList>
    </citation>
    <scope>NUCLEOTIDE SEQUENCE [LARGE SCALE GENOMIC DNA]</scope>
    <source>
        <strain evidence="4">277cV</strain>
    </source>
</reference>
<feature type="compositionally biased region" description="Low complexity" evidence="1">
    <location>
        <begin position="188"/>
        <end position="202"/>
    </location>
</feature>
<dbReference type="GO" id="GO:0003677">
    <property type="term" value="F:DNA binding"/>
    <property type="evidence" value="ECO:0007669"/>
    <property type="project" value="InterPro"/>
</dbReference>
<dbReference type="InterPro" id="IPR050400">
    <property type="entry name" value="Bact_Cytoskel_RodZ"/>
</dbReference>
<dbReference type="PANTHER" id="PTHR34475:SF1">
    <property type="entry name" value="CYTOSKELETON PROTEIN RODZ"/>
    <property type="match status" value="1"/>
</dbReference>
<keyword evidence="2" id="KW-1133">Transmembrane helix</keyword>
<accession>A0A524RND0</accession>
<dbReference type="Gene3D" id="1.10.260.40">
    <property type="entry name" value="lambda repressor-like DNA-binding domains"/>
    <property type="match status" value="1"/>
</dbReference>
<dbReference type="InterPro" id="IPR001387">
    <property type="entry name" value="Cro/C1-type_HTH"/>
</dbReference>
<dbReference type="AlphaFoldDB" id="A0A524RND0"/>
<dbReference type="SMART" id="SM00530">
    <property type="entry name" value="HTH_XRE"/>
    <property type="match status" value="1"/>
</dbReference>
<sequence>MSASSSAALMKRLGKLLGYVHKPHGAGSLPRGQLPSRTETSWECIRQRRHALNLSRHQLARETHISAAVLEALEQGHVDQLPEPAYLRTILRKLALRLQIPAEELEQGLLVERPTQLRSFYQRNPLIRGGRDFFRVEVLNGWQGVICYALAIGAFTYALNLQQRRLAQREMLTFNPLPALPLQIQLSDGPLPPTLTTSPRSDPGQDGRQPPPSIDGAAATPGATSDQPGGGDGLLLLELRGEATVMLSREGQQYARFRAAAGSVSWQLVPPFVLTVMPPDQALVRWQGVELPAQRDGGGAIGTYRVSASAGPRS</sequence>
<dbReference type="EMBL" id="SRMO01000065">
    <property type="protein sequence ID" value="TGG92246.1"/>
    <property type="molecule type" value="Genomic_DNA"/>
</dbReference>
<feature type="transmembrane region" description="Helical" evidence="2">
    <location>
        <begin position="141"/>
        <end position="161"/>
    </location>
</feature>
<dbReference type="PROSITE" id="PS50943">
    <property type="entry name" value="HTH_CROC1"/>
    <property type="match status" value="1"/>
</dbReference>
<protein>
    <submittedName>
        <fullName evidence="4">Helix-turn-helix domain-containing protein</fullName>
    </submittedName>
</protein>
<evidence type="ECO:0000256" key="1">
    <source>
        <dbReference type="SAM" id="MobiDB-lite"/>
    </source>
</evidence>
<evidence type="ECO:0000313" key="5">
    <source>
        <dbReference type="Proteomes" id="UP000317990"/>
    </source>
</evidence>
<evidence type="ECO:0000259" key="3">
    <source>
        <dbReference type="PROSITE" id="PS50943"/>
    </source>
</evidence>
<dbReference type="InterPro" id="IPR010982">
    <property type="entry name" value="Lambda_DNA-bd_dom_sf"/>
</dbReference>